<feature type="compositionally biased region" description="Pro residues" evidence="1">
    <location>
        <begin position="816"/>
        <end position="828"/>
    </location>
</feature>
<feature type="compositionally biased region" description="Pro residues" evidence="1">
    <location>
        <begin position="730"/>
        <end position="748"/>
    </location>
</feature>
<keyword evidence="4" id="KW-1185">Reference proteome</keyword>
<reference evidence="3" key="2">
    <citation type="submission" date="2025-09" db="UniProtKB">
        <authorList>
            <consortium name="Ensembl"/>
        </authorList>
    </citation>
    <scope>IDENTIFICATION</scope>
</reference>
<accession>A0A8B9W3C1</accession>
<evidence type="ECO:0000313" key="4">
    <source>
        <dbReference type="Proteomes" id="UP000694549"/>
    </source>
</evidence>
<feature type="compositionally biased region" description="Polar residues" evidence="1">
    <location>
        <begin position="174"/>
        <end position="184"/>
    </location>
</feature>
<sequence length="1309" mass="138599">MASSAPWLRWAQTELGTGCEELKRWEEEEEEEEEEVFGRHMDENGVIGLGDDGLGAVTSRPGSSHFGEAAAGSVDLSDLQDSGSEEWGREDAGSPPSGDGEDLEGSPVEPARWHPRQELTEEEEEEEGEDEEEEERGSSMEDERLEGPWGAESDGELHPEVGPLHKAPAVTTDGGDTSGPSDTSPGPATPPRRRRGWGRAGATHGSHGQGWGPSQSRSAPQNPAGSRAEPGPKLLGSPQTPHQRPRVPEPGRLSRSLSPRRHGGAKKPKETPEGCRYGRGQLNHPLPDLSKVEARVKFDQSYRPPPSRALPARARTPGGPLVPKSPAEIVQEVLLSSGEGALTQPPAPPGVPQELRSPRQATALVQQLQEDYHKLLTKYAEAENTIDQLRLGAKVSLYAEPPHASRSAHAGTLGSGCRVMAFSIPRASMATVSTAPNLNPNPAPTPPLSVDGDLGPAEWGMSQRPCSPFSSSGGCPTCVGQCRCLGPQLTRTLAGQTRKLQAQVESFESWLRAGSAVPQEQLQRFRRLKAAQDALERAYLRAREEHGQQQQHPAASGDFDPERAVEGEIFCLGMRLEELKERLERAARPPGSPRPQLSPAVTEGPPSTQGTSGDGEVVAGGLPRPLWHKQHRAEEDFGDLLEQYQHFKSLPASLSLERLSLAGSGSLEEADGPAAGDGGPGQVPCRARSLEEGTDLETSPSPPPQRRAVPLPHRDPLRPEGTRGHHQEPPAAPRPPPPVLPDPLPPRVLPSRHSSGAGSAATQRRPLKPCRQLLQEQRMVSPETDSGFVGSEASRVSPLVRTPEHRPLGTGTPGSLGPPAPIPAPLRPPQQKDAQPLPPEKKLLGTYPSPGHLPPRGSVGGPSLPPSTASHSSSPRLWAESPGSELGPHGAGGERPAPGTAPCPPPPPSPPPAPSPAHSDSEGGGRSSASACSPLPGGGTASPSPALAPCDLLGSRVERDQAIRALQDEVWRLRRRLEESLRRSRSYPEGKTPPRGAQTRRQPAASGPSSPQDTAPTGEPSPPARGRVAPPAVTRGRSASLPRDRTELDLSSELGHSLARHRDGWHQGTPAAQKRSRSPPGMGMVRGQYTGTRYQVPPPATPAPRGEPSTLGCPQCRGSRTAPAGSTTGDAVRQPQQSTPRTRRCPTCRAPRAGPTASSRDGAAHGAWQGQAWLRGGTRGQGTPPPLTPAPSSPPQSLAPTPRPCRAPVPKPSHRSSRDCGTWQVAPPLDTSPPCPSCLTRPPCCKDALHLGGGWIVPGGPRTPQGCPMAPGVATDPMHWAGLWEWGPSSFFGGGLRCWGGRWVRFGGI</sequence>
<feature type="compositionally biased region" description="Basic and acidic residues" evidence="1">
    <location>
        <begin position="136"/>
        <end position="146"/>
    </location>
</feature>
<feature type="region of interest" description="Disordered" evidence="1">
    <location>
        <begin position="667"/>
        <end position="950"/>
    </location>
</feature>
<feature type="compositionally biased region" description="Low complexity" evidence="1">
    <location>
        <begin position="1164"/>
        <end position="1176"/>
    </location>
</feature>
<feature type="compositionally biased region" description="Pro residues" evidence="1">
    <location>
        <begin position="899"/>
        <end position="915"/>
    </location>
</feature>
<proteinExistence type="predicted"/>
<feature type="compositionally biased region" description="Basic and acidic residues" evidence="1">
    <location>
        <begin position="712"/>
        <end position="728"/>
    </location>
</feature>
<dbReference type="InterPro" id="IPR052655">
    <property type="entry name" value="AKNA_Centrosome-Trans_reg"/>
</dbReference>
<feature type="region of interest" description="Disordered" evidence="1">
    <location>
        <begin position="977"/>
        <end position="1223"/>
    </location>
</feature>
<evidence type="ECO:0000313" key="3">
    <source>
        <dbReference type="Ensembl" id="ENSAZOP00000030037.1"/>
    </source>
</evidence>
<dbReference type="Pfam" id="PF12443">
    <property type="entry name" value="AKNA"/>
    <property type="match status" value="1"/>
</dbReference>
<dbReference type="GO" id="GO:0005813">
    <property type="term" value="C:centrosome"/>
    <property type="evidence" value="ECO:0007669"/>
    <property type="project" value="TreeGrafter"/>
</dbReference>
<feature type="compositionally biased region" description="Polar residues" evidence="1">
    <location>
        <begin position="752"/>
        <end position="762"/>
    </location>
</feature>
<feature type="compositionally biased region" description="Low complexity" evidence="1">
    <location>
        <begin position="1024"/>
        <end position="1035"/>
    </location>
</feature>
<feature type="compositionally biased region" description="Basic and acidic residues" evidence="1">
    <location>
        <begin position="977"/>
        <end position="988"/>
    </location>
</feature>
<feature type="compositionally biased region" description="Basic and acidic residues" evidence="1">
    <location>
        <begin position="290"/>
        <end position="300"/>
    </location>
</feature>
<organism evidence="3 4">
    <name type="scientific">Anas zonorhyncha</name>
    <name type="common">Eastern spot-billed duck</name>
    <dbReference type="NCBI Taxonomy" id="75864"/>
    <lineage>
        <taxon>Eukaryota</taxon>
        <taxon>Metazoa</taxon>
        <taxon>Chordata</taxon>
        <taxon>Craniata</taxon>
        <taxon>Vertebrata</taxon>
        <taxon>Euteleostomi</taxon>
        <taxon>Archelosauria</taxon>
        <taxon>Archosauria</taxon>
        <taxon>Dinosauria</taxon>
        <taxon>Saurischia</taxon>
        <taxon>Theropoda</taxon>
        <taxon>Coelurosauria</taxon>
        <taxon>Aves</taxon>
        <taxon>Neognathae</taxon>
        <taxon>Galloanserae</taxon>
        <taxon>Anseriformes</taxon>
        <taxon>Anatidae</taxon>
        <taxon>Anatinae</taxon>
        <taxon>Anas</taxon>
    </lineage>
</organism>
<reference evidence="3" key="1">
    <citation type="submission" date="2025-08" db="UniProtKB">
        <authorList>
            <consortium name="Ensembl"/>
        </authorList>
    </citation>
    <scope>IDENTIFICATION</scope>
</reference>
<feature type="compositionally biased region" description="Polar residues" evidence="1">
    <location>
        <begin position="212"/>
        <end position="224"/>
    </location>
</feature>
<feature type="region of interest" description="Disordered" evidence="1">
    <location>
        <begin position="585"/>
        <end position="622"/>
    </location>
</feature>
<dbReference type="PANTHER" id="PTHR21510:SF15">
    <property type="entry name" value="MICROTUBULE ORGANIZATION PROTEIN AKNA"/>
    <property type="match status" value="1"/>
</dbReference>
<dbReference type="PANTHER" id="PTHR21510">
    <property type="entry name" value="AKNA DOMAIN-CONTAINING PROTEIN"/>
    <property type="match status" value="1"/>
</dbReference>
<feature type="compositionally biased region" description="Acidic residues" evidence="1">
    <location>
        <begin position="120"/>
        <end position="135"/>
    </location>
</feature>
<dbReference type="GO" id="GO:0001837">
    <property type="term" value="P:epithelial to mesenchymal transition"/>
    <property type="evidence" value="ECO:0007669"/>
    <property type="project" value="TreeGrafter"/>
</dbReference>
<feature type="domain" description="AKNA" evidence="2">
    <location>
        <begin position="525"/>
        <end position="597"/>
    </location>
</feature>
<dbReference type="GO" id="GO:0021849">
    <property type="term" value="P:neuroblast division in subventricular zone"/>
    <property type="evidence" value="ECO:0007669"/>
    <property type="project" value="TreeGrafter"/>
</dbReference>
<dbReference type="Ensembl" id="ENSAZOT00000032146.1">
    <property type="protein sequence ID" value="ENSAZOP00000030037.1"/>
    <property type="gene ID" value="ENSAZOG00000018767.1"/>
</dbReference>
<evidence type="ECO:0000259" key="2">
    <source>
        <dbReference type="Pfam" id="PF12443"/>
    </source>
</evidence>
<feature type="compositionally biased region" description="Pro residues" evidence="1">
    <location>
        <begin position="1201"/>
        <end position="1211"/>
    </location>
</feature>
<dbReference type="Proteomes" id="UP000694549">
    <property type="component" value="Unplaced"/>
</dbReference>
<feature type="compositionally biased region" description="Pro residues" evidence="1">
    <location>
        <begin position="1183"/>
        <end position="1194"/>
    </location>
</feature>
<feature type="region of interest" description="Disordered" evidence="1">
    <location>
        <begin position="19"/>
        <end position="324"/>
    </location>
</feature>
<evidence type="ECO:0000256" key="1">
    <source>
        <dbReference type="SAM" id="MobiDB-lite"/>
    </source>
</evidence>
<protein>
    <recommendedName>
        <fullName evidence="2">AKNA domain-containing protein</fullName>
    </recommendedName>
</protein>
<dbReference type="GO" id="GO:0060234">
    <property type="term" value="P:neuroblast delamination"/>
    <property type="evidence" value="ECO:0007669"/>
    <property type="project" value="TreeGrafter"/>
</dbReference>
<dbReference type="InterPro" id="IPR022150">
    <property type="entry name" value="AKNA_dom"/>
</dbReference>
<name>A0A8B9W3C1_9AVES</name>
<feature type="compositionally biased region" description="Low complexity" evidence="1">
    <location>
        <begin position="866"/>
        <end position="875"/>
    </location>
</feature>